<feature type="compositionally biased region" description="Low complexity" evidence="1">
    <location>
        <begin position="119"/>
        <end position="134"/>
    </location>
</feature>
<evidence type="ECO:0000256" key="1">
    <source>
        <dbReference type="SAM" id="MobiDB-lite"/>
    </source>
</evidence>
<dbReference type="AlphaFoldDB" id="A0AAV7LU76"/>
<dbReference type="EMBL" id="JANPWB010000015">
    <property type="protein sequence ID" value="KAJ1092368.1"/>
    <property type="molecule type" value="Genomic_DNA"/>
</dbReference>
<accession>A0AAV7LU76</accession>
<organism evidence="2 3">
    <name type="scientific">Pleurodeles waltl</name>
    <name type="common">Iberian ribbed newt</name>
    <dbReference type="NCBI Taxonomy" id="8319"/>
    <lineage>
        <taxon>Eukaryota</taxon>
        <taxon>Metazoa</taxon>
        <taxon>Chordata</taxon>
        <taxon>Craniata</taxon>
        <taxon>Vertebrata</taxon>
        <taxon>Euteleostomi</taxon>
        <taxon>Amphibia</taxon>
        <taxon>Batrachia</taxon>
        <taxon>Caudata</taxon>
        <taxon>Salamandroidea</taxon>
        <taxon>Salamandridae</taxon>
        <taxon>Pleurodelinae</taxon>
        <taxon>Pleurodeles</taxon>
    </lineage>
</organism>
<protein>
    <recommendedName>
        <fullName evidence="4">MATH domain-containing protein</fullName>
    </recommendedName>
</protein>
<reference evidence="2" key="1">
    <citation type="journal article" date="2022" name="bioRxiv">
        <title>Sequencing and chromosome-scale assembly of the giantPleurodeles waltlgenome.</title>
        <authorList>
            <person name="Brown T."/>
            <person name="Elewa A."/>
            <person name="Iarovenko S."/>
            <person name="Subramanian E."/>
            <person name="Araus A.J."/>
            <person name="Petzold A."/>
            <person name="Susuki M."/>
            <person name="Suzuki K.-i.T."/>
            <person name="Hayashi T."/>
            <person name="Toyoda A."/>
            <person name="Oliveira C."/>
            <person name="Osipova E."/>
            <person name="Leigh N.D."/>
            <person name="Simon A."/>
            <person name="Yun M.H."/>
        </authorList>
    </citation>
    <scope>NUCLEOTIDE SEQUENCE</scope>
    <source>
        <strain evidence="2">20211129_DDA</strain>
        <tissue evidence="2">Liver</tissue>
    </source>
</reference>
<dbReference type="Proteomes" id="UP001066276">
    <property type="component" value="Chromosome 11"/>
</dbReference>
<evidence type="ECO:0000313" key="3">
    <source>
        <dbReference type="Proteomes" id="UP001066276"/>
    </source>
</evidence>
<gene>
    <name evidence="2" type="ORF">NDU88_005478</name>
</gene>
<evidence type="ECO:0000313" key="2">
    <source>
        <dbReference type="EMBL" id="KAJ1092368.1"/>
    </source>
</evidence>
<sequence length="146" mass="16146">MLSCLTVEKVMFKNEWTLRVLAENRDPECTSATHKYHAFVTLNHGWSIQTTLKKVGSSYFQISILEEEEEEQEEDEELGGERATIGFLRRLRKYPGCLQVAAPRPRRRALVLGSGAGGATAEESGSAASAPRSGVGPRRDRSPRAV</sequence>
<evidence type="ECO:0008006" key="4">
    <source>
        <dbReference type="Google" id="ProtNLM"/>
    </source>
</evidence>
<name>A0AAV7LU76_PLEWA</name>
<feature type="compositionally biased region" description="Basic and acidic residues" evidence="1">
    <location>
        <begin position="137"/>
        <end position="146"/>
    </location>
</feature>
<proteinExistence type="predicted"/>
<keyword evidence="3" id="KW-1185">Reference proteome</keyword>
<feature type="region of interest" description="Disordered" evidence="1">
    <location>
        <begin position="111"/>
        <end position="146"/>
    </location>
</feature>
<comment type="caution">
    <text evidence="2">The sequence shown here is derived from an EMBL/GenBank/DDBJ whole genome shotgun (WGS) entry which is preliminary data.</text>
</comment>